<dbReference type="EMBL" id="LAZR01000107">
    <property type="protein sequence ID" value="KKN90790.1"/>
    <property type="molecule type" value="Genomic_DNA"/>
</dbReference>
<comment type="caution">
    <text evidence="1">The sequence shown here is derived from an EMBL/GenBank/DDBJ whole genome shotgun (WGS) entry which is preliminary data.</text>
</comment>
<evidence type="ECO:0000313" key="1">
    <source>
        <dbReference type="EMBL" id="KKN90790.1"/>
    </source>
</evidence>
<accession>A0A0F9UCA2</accession>
<protein>
    <submittedName>
        <fullName evidence="1">Uncharacterized protein</fullName>
    </submittedName>
</protein>
<reference evidence="1" key="1">
    <citation type="journal article" date="2015" name="Nature">
        <title>Complex archaea that bridge the gap between prokaryotes and eukaryotes.</title>
        <authorList>
            <person name="Spang A."/>
            <person name="Saw J.H."/>
            <person name="Jorgensen S.L."/>
            <person name="Zaremba-Niedzwiedzka K."/>
            <person name="Martijn J."/>
            <person name="Lind A.E."/>
            <person name="van Eijk R."/>
            <person name="Schleper C."/>
            <person name="Guy L."/>
            <person name="Ettema T.J."/>
        </authorList>
    </citation>
    <scope>NUCLEOTIDE SEQUENCE</scope>
</reference>
<name>A0A0F9UCA2_9ZZZZ</name>
<sequence>MPISSGSPILASDVNAIIAKINSEENNRTGLGLSDLPDMIVSNPCLASDHDSWRTRNDAINAFHCYCEADGGRDAGDTTKTGTTLGLTAPNVTSGNSMLASQLTTLETDIDNLVAQCDCDTYVCSCVGNCTTVCTCNTNVCTCVGNCTSVCSCNTNVCTCVSQCGCNTNVCTCVSQGCACNTIRTPECLDWTFICGCQSQGCSCNQLCTCVNQGCGCNQLCTCVSNVIAQCTCNQLCTCVSNVIAQCTCNKVCGCEYN</sequence>
<organism evidence="1">
    <name type="scientific">marine sediment metagenome</name>
    <dbReference type="NCBI Taxonomy" id="412755"/>
    <lineage>
        <taxon>unclassified sequences</taxon>
        <taxon>metagenomes</taxon>
        <taxon>ecological metagenomes</taxon>
    </lineage>
</organism>
<gene>
    <name evidence="1" type="ORF">LCGC14_0223730</name>
</gene>
<proteinExistence type="predicted"/>
<dbReference type="AlphaFoldDB" id="A0A0F9UCA2"/>